<organism evidence="7 8">
    <name type="scientific">Pseudoduganella namucuonensis</name>
    <dbReference type="NCBI Taxonomy" id="1035707"/>
    <lineage>
        <taxon>Bacteria</taxon>
        <taxon>Pseudomonadati</taxon>
        <taxon>Pseudomonadota</taxon>
        <taxon>Betaproteobacteria</taxon>
        <taxon>Burkholderiales</taxon>
        <taxon>Oxalobacteraceae</taxon>
        <taxon>Telluria group</taxon>
        <taxon>Pseudoduganella</taxon>
    </lineage>
</organism>
<dbReference type="GO" id="GO:0016301">
    <property type="term" value="F:kinase activity"/>
    <property type="evidence" value="ECO:0007669"/>
    <property type="project" value="UniProtKB-KW"/>
</dbReference>
<evidence type="ECO:0000256" key="4">
    <source>
        <dbReference type="ARBA" id="ARBA00022777"/>
    </source>
</evidence>
<dbReference type="InterPro" id="IPR002575">
    <property type="entry name" value="Aminoglycoside_PTrfase"/>
</dbReference>
<keyword evidence="3" id="KW-0547">Nucleotide-binding</keyword>
<dbReference type="SUPFAM" id="SSF56112">
    <property type="entry name" value="Protein kinase-like (PK-like)"/>
    <property type="match status" value="1"/>
</dbReference>
<proteinExistence type="inferred from homology"/>
<dbReference type="InterPro" id="IPR011009">
    <property type="entry name" value="Kinase-like_dom_sf"/>
</dbReference>
<dbReference type="Proteomes" id="UP000199391">
    <property type="component" value="Unassembled WGS sequence"/>
</dbReference>
<dbReference type="OrthoDB" id="179763at2"/>
<sequence length="340" mass="36941">MTNPTCPEPLLDTFLIEQGLARPGEPAHWSALTGGVSSDIWRVDLPGRSLCVKRALSRLKVAADWEAPLSRNAYEWAWIQFAARHSPDNVPAPLAHDAEGGVFAMSFLAPEWHPVWKRQLMDGEVEAGTAAAVGRLLGRLHAASAGSPELAAAFDTGDNFQALRIEPYLLATAARHPAVAQRLRLLALRTAGIRAALVHGDVSPKNILVGPRGPVLLDAECAWYGDPAFDLAFCLNHLLLKCLAQPARRDALAASFTALAEAYFHEAHWEPRAGLEARAAELLPALLLARVDGKSPVEYLTNELQRTRVRAAAIPLLHRPAERLALVAEAWLAETGRRHS</sequence>
<evidence type="ECO:0000259" key="6">
    <source>
        <dbReference type="Pfam" id="PF01636"/>
    </source>
</evidence>
<evidence type="ECO:0000256" key="2">
    <source>
        <dbReference type="ARBA" id="ARBA00022679"/>
    </source>
</evidence>
<keyword evidence="4" id="KW-0418">Kinase</keyword>
<dbReference type="RefSeq" id="WP_093555518.1">
    <property type="nucleotide sequence ID" value="NZ_FPBO01000008.1"/>
</dbReference>
<dbReference type="Gene3D" id="3.30.200.20">
    <property type="entry name" value="Phosphorylase Kinase, domain 1"/>
    <property type="match status" value="1"/>
</dbReference>
<keyword evidence="2 7" id="KW-0808">Transferase</keyword>
<keyword evidence="8" id="KW-1185">Reference proteome</keyword>
<keyword evidence="5" id="KW-0067">ATP-binding</keyword>
<evidence type="ECO:0000256" key="5">
    <source>
        <dbReference type="ARBA" id="ARBA00022840"/>
    </source>
</evidence>
<gene>
    <name evidence="7" type="ORF">SAMN05216552_100838</name>
</gene>
<evidence type="ECO:0000313" key="8">
    <source>
        <dbReference type="Proteomes" id="UP000199391"/>
    </source>
</evidence>
<feature type="domain" description="Aminoglycoside phosphotransferase" evidence="6">
    <location>
        <begin position="29"/>
        <end position="244"/>
    </location>
</feature>
<evidence type="ECO:0000313" key="7">
    <source>
        <dbReference type="EMBL" id="SFU72316.1"/>
    </source>
</evidence>
<dbReference type="Pfam" id="PF01636">
    <property type="entry name" value="APH"/>
    <property type="match status" value="1"/>
</dbReference>
<accession>A0A1I7IHF3</accession>
<protein>
    <submittedName>
        <fullName evidence="7">Phosphotransferase enzyme family protein</fullName>
    </submittedName>
</protein>
<dbReference type="AlphaFoldDB" id="A0A1I7IHF3"/>
<reference evidence="8" key="1">
    <citation type="submission" date="2016-10" db="EMBL/GenBank/DDBJ databases">
        <authorList>
            <person name="Varghese N."/>
            <person name="Submissions S."/>
        </authorList>
    </citation>
    <scope>NUCLEOTIDE SEQUENCE [LARGE SCALE GENOMIC DNA]</scope>
    <source>
        <strain evidence="8">CGMCC 1.11014</strain>
    </source>
</reference>
<comment type="similarity">
    <text evidence="1">Belongs to the methylthioribose kinase family.</text>
</comment>
<dbReference type="Gene3D" id="3.90.1200.10">
    <property type="match status" value="1"/>
</dbReference>
<evidence type="ECO:0000256" key="3">
    <source>
        <dbReference type="ARBA" id="ARBA00022741"/>
    </source>
</evidence>
<dbReference type="PANTHER" id="PTHR34273">
    <property type="entry name" value="METHYLTHIORIBOSE KINASE"/>
    <property type="match status" value="1"/>
</dbReference>
<name>A0A1I7IHF3_9BURK</name>
<dbReference type="STRING" id="1035707.SAMN05216552_100838"/>
<dbReference type="GO" id="GO:0005524">
    <property type="term" value="F:ATP binding"/>
    <property type="evidence" value="ECO:0007669"/>
    <property type="project" value="UniProtKB-KW"/>
</dbReference>
<dbReference type="PANTHER" id="PTHR34273:SF2">
    <property type="entry name" value="METHYLTHIORIBOSE KINASE"/>
    <property type="match status" value="1"/>
</dbReference>
<dbReference type="EMBL" id="FPBO01000008">
    <property type="protein sequence ID" value="SFU72316.1"/>
    <property type="molecule type" value="Genomic_DNA"/>
</dbReference>
<evidence type="ECO:0000256" key="1">
    <source>
        <dbReference type="ARBA" id="ARBA00010165"/>
    </source>
</evidence>